<protein>
    <submittedName>
        <fullName evidence="2">Uncharacterized protein</fullName>
    </submittedName>
</protein>
<feature type="region of interest" description="Disordered" evidence="1">
    <location>
        <begin position="12"/>
        <end position="56"/>
    </location>
</feature>
<name>A0AAD8UFB5_GLOAC</name>
<dbReference type="GeneID" id="85392737"/>
<evidence type="ECO:0000313" key="3">
    <source>
        <dbReference type="Proteomes" id="UP001244207"/>
    </source>
</evidence>
<keyword evidence="3" id="KW-1185">Reference proteome</keyword>
<feature type="compositionally biased region" description="Basic residues" evidence="1">
    <location>
        <begin position="39"/>
        <end position="50"/>
    </location>
</feature>
<accession>A0AAD8UFB5</accession>
<dbReference type="Proteomes" id="UP001244207">
    <property type="component" value="Unassembled WGS sequence"/>
</dbReference>
<dbReference type="RefSeq" id="XP_060361993.1">
    <property type="nucleotide sequence ID" value="XM_060508838.1"/>
</dbReference>
<reference evidence="2" key="1">
    <citation type="submission" date="2021-12" db="EMBL/GenBank/DDBJ databases">
        <title>Comparative genomics, transcriptomics and evolutionary studies reveal genomic signatures of adaptation to plant cell wall in hemibiotrophic fungi.</title>
        <authorList>
            <consortium name="DOE Joint Genome Institute"/>
            <person name="Baroncelli R."/>
            <person name="Diaz J.F."/>
            <person name="Benocci T."/>
            <person name="Peng M."/>
            <person name="Battaglia E."/>
            <person name="Haridas S."/>
            <person name="Andreopoulos W."/>
            <person name="Labutti K."/>
            <person name="Pangilinan J."/>
            <person name="Floch G.L."/>
            <person name="Makela M.R."/>
            <person name="Henrissat B."/>
            <person name="Grigoriev I.V."/>
            <person name="Crouch J.A."/>
            <person name="De Vries R.P."/>
            <person name="Sukno S.A."/>
            <person name="Thon M.R."/>
        </authorList>
    </citation>
    <scope>NUCLEOTIDE SEQUENCE</scope>
    <source>
        <strain evidence="2">CBS 112980</strain>
    </source>
</reference>
<organism evidence="2 3">
    <name type="scientific">Glomerella acutata</name>
    <name type="common">Colletotrichum acutatum</name>
    <dbReference type="NCBI Taxonomy" id="27357"/>
    <lineage>
        <taxon>Eukaryota</taxon>
        <taxon>Fungi</taxon>
        <taxon>Dikarya</taxon>
        <taxon>Ascomycota</taxon>
        <taxon>Pezizomycotina</taxon>
        <taxon>Sordariomycetes</taxon>
        <taxon>Hypocreomycetidae</taxon>
        <taxon>Glomerellales</taxon>
        <taxon>Glomerellaceae</taxon>
        <taxon>Colletotrichum</taxon>
        <taxon>Colletotrichum acutatum species complex</taxon>
    </lineage>
</organism>
<dbReference type="EMBL" id="JAHMHS010000087">
    <property type="protein sequence ID" value="KAK1721197.1"/>
    <property type="molecule type" value="Genomic_DNA"/>
</dbReference>
<gene>
    <name evidence="2" type="ORF">BDZ83DRAFT_630518</name>
</gene>
<evidence type="ECO:0000256" key="1">
    <source>
        <dbReference type="SAM" id="MobiDB-lite"/>
    </source>
</evidence>
<proteinExistence type="predicted"/>
<dbReference type="AlphaFoldDB" id="A0AAD8UFB5"/>
<sequence>MPRTTAATWLQLARGGEQATPESPALMPTPRPQIASVGKGRRHLSRRARMGHADQT</sequence>
<comment type="caution">
    <text evidence="2">The sequence shown here is derived from an EMBL/GenBank/DDBJ whole genome shotgun (WGS) entry which is preliminary data.</text>
</comment>
<evidence type="ECO:0000313" key="2">
    <source>
        <dbReference type="EMBL" id="KAK1721197.1"/>
    </source>
</evidence>